<dbReference type="Proteomes" id="UP000033074">
    <property type="component" value="Unassembled WGS sequence"/>
</dbReference>
<accession>I4M8V1</accession>
<dbReference type="EMBL" id="ADEV01000007">
    <property type="protein sequence ID" value="EIK85641.1"/>
    <property type="molecule type" value="Genomic_DNA"/>
</dbReference>
<sequence length="36" mass="3897">LIGLVGSLIFQRKDIAKQEADLPASEVDLLTTEIAE</sequence>
<gene>
    <name evidence="1" type="ORF">CGSMWGv00703Dmash_02420</name>
</gene>
<dbReference type="AlphaFoldDB" id="I4M8V1"/>
<proteinExistence type="predicted"/>
<comment type="caution">
    <text evidence="1">The sequence shown here is derived from an EMBL/GenBank/DDBJ whole genome shotgun (WGS) entry which is preliminary data.</text>
</comment>
<evidence type="ECO:0000313" key="1">
    <source>
        <dbReference type="EMBL" id="EIK85641.1"/>
    </source>
</evidence>
<organism evidence="1 2">
    <name type="scientific">Gardnerella greenwoodii 00703Dmash</name>
    <dbReference type="NCBI Taxonomy" id="698960"/>
    <lineage>
        <taxon>Bacteria</taxon>
        <taxon>Bacillati</taxon>
        <taxon>Actinomycetota</taxon>
        <taxon>Actinomycetes</taxon>
        <taxon>Bifidobacteriales</taxon>
        <taxon>Bifidobacteriaceae</taxon>
        <taxon>Gardnerella</taxon>
        <taxon>Gardnerella greenwoodii</taxon>
    </lineage>
</organism>
<protein>
    <submittedName>
        <fullName evidence="1">Uncharacterized protein</fullName>
    </submittedName>
</protein>
<evidence type="ECO:0000313" key="2">
    <source>
        <dbReference type="Proteomes" id="UP000033074"/>
    </source>
</evidence>
<name>I4M8V1_9BIFI</name>
<feature type="non-terminal residue" evidence="1">
    <location>
        <position position="1"/>
    </location>
</feature>
<reference evidence="1 2" key="1">
    <citation type="journal article" date="2012" name="J. Bacteriol.">
        <title>Comparative Genomic Analyses of 17 Clinical Isolates of Gardnerella vaginalis Provide Evidence of Multiple Genetically Isolated Clades Consistent with Subspeciation into Genovars.</title>
        <authorList>
            <person name="Ahmed A."/>
            <person name="Earl J."/>
            <person name="Retchless A."/>
            <person name="Hillier S."/>
            <person name="Rabe L."/>
            <person name="Cherpes T."/>
            <person name="Powell E."/>
            <person name="Janto B."/>
            <person name="Eutsey R."/>
            <person name="Hiller N.L."/>
            <person name="Boissy R."/>
            <person name="Dahlgreen M."/>
            <person name="Hall B."/>
            <person name="Costerton J."/>
            <person name="Post J.C."/>
            <person name="Hu F."/>
            <person name="Ehrlich G."/>
        </authorList>
    </citation>
    <scope>NUCLEOTIDE SEQUENCE [LARGE SCALE GENOMIC DNA]</scope>
    <source>
        <strain evidence="1 2">00703Dmash</strain>
    </source>
</reference>